<keyword evidence="1" id="KW-0812">Transmembrane</keyword>
<dbReference type="OrthoDB" id="2926024at2"/>
<feature type="domain" description="DUF2062" evidence="2">
    <location>
        <begin position="11"/>
        <end position="154"/>
    </location>
</feature>
<feature type="transmembrane region" description="Helical" evidence="1">
    <location>
        <begin position="69"/>
        <end position="87"/>
    </location>
</feature>
<name>A0A316DAW8_9BACL</name>
<dbReference type="RefSeq" id="WP_109687383.1">
    <property type="nucleotide sequence ID" value="NZ_QGGL01000004.1"/>
</dbReference>
<evidence type="ECO:0000259" key="2">
    <source>
        <dbReference type="Pfam" id="PF09835"/>
    </source>
</evidence>
<dbReference type="InterPro" id="IPR018639">
    <property type="entry name" value="DUF2062"/>
</dbReference>
<evidence type="ECO:0000313" key="3">
    <source>
        <dbReference type="EMBL" id="PWK14952.1"/>
    </source>
</evidence>
<dbReference type="EMBL" id="QGGL01000004">
    <property type="protein sequence ID" value="PWK14952.1"/>
    <property type="molecule type" value="Genomic_DNA"/>
</dbReference>
<keyword evidence="1" id="KW-0472">Membrane</keyword>
<organism evidence="3 4">
    <name type="scientific">Tumebacillus permanentifrigoris</name>
    <dbReference type="NCBI Taxonomy" id="378543"/>
    <lineage>
        <taxon>Bacteria</taxon>
        <taxon>Bacillati</taxon>
        <taxon>Bacillota</taxon>
        <taxon>Bacilli</taxon>
        <taxon>Bacillales</taxon>
        <taxon>Alicyclobacillaceae</taxon>
        <taxon>Tumebacillus</taxon>
    </lineage>
</organism>
<dbReference type="PANTHER" id="PTHR40547:SF1">
    <property type="entry name" value="SLL0298 PROTEIN"/>
    <property type="match status" value="1"/>
</dbReference>
<dbReference type="Proteomes" id="UP000245634">
    <property type="component" value="Unassembled WGS sequence"/>
</dbReference>
<dbReference type="PANTHER" id="PTHR40547">
    <property type="entry name" value="SLL0298 PROTEIN"/>
    <property type="match status" value="1"/>
</dbReference>
<keyword evidence="1" id="KW-1133">Transmembrane helix</keyword>
<protein>
    <recommendedName>
        <fullName evidence="2">DUF2062 domain-containing protein</fullName>
    </recommendedName>
</protein>
<reference evidence="3 4" key="1">
    <citation type="submission" date="2018-05" db="EMBL/GenBank/DDBJ databases">
        <title>Genomic Encyclopedia of Type Strains, Phase IV (KMG-IV): sequencing the most valuable type-strain genomes for metagenomic binning, comparative biology and taxonomic classification.</title>
        <authorList>
            <person name="Goeker M."/>
        </authorList>
    </citation>
    <scope>NUCLEOTIDE SEQUENCE [LARGE SCALE GENOMIC DNA]</scope>
    <source>
        <strain evidence="3 4">DSM 18773</strain>
    </source>
</reference>
<gene>
    <name evidence="3" type="ORF">C7459_104156</name>
</gene>
<comment type="caution">
    <text evidence="3">The sequence shown here is derived from an EMBL/GenBank/DDBJ whole genome shotgun (WGS) entry which is preliminary data.</text>
</comment>
<dbReference type="AlphaFoldDB" id="A0A316DAW8"/>
<accession>A0A316DAW8</accession>
<evidence type="ECO:0000256" key="1">
    <source>
        <dbReference type="SAM" id="Phobius"/>
    </source>
</evidence>
<evidence type="ECO:0000313" key="4">
    <source>
        <dbReference type="Proteomes" id="UP000245634"/>
    </source>
</evidence>
<dbReference type="Pfam" id="PF09835">
    <property type="entry name" value="DUF2062"/>
    <property type="match status" value="1"/>
</dbReference>
<keyword evidence="4" id="KW-1185">Reference proteome</keyword>
<feature type="transmembrane region" description="Helical" evidence="1">
    <location>
        <begin position="43"/>
        <end position="63"/>
    </location>
</feature>
<proteinExistence type="predicted"/>
<feature type="transmembrane region" description="Helical" evidence="1">
    <location>
        <begin position="121"/>
        <end position="143"/>
    </location>
</feature>
<sequence length="175" mass="19989">MQYPERYARLKRWARYKYLQLLRAKGGPSIVAKGFSIGLAIEMFTLPTFGLAALLILPVVYLFRASLPAALIGFLFGKIIYLPMAFFNRMVGSWLVPEHVLAGVHTHSHWMNRMIHIIRDALDLTVGGMVVGTALGLIVYLPIRKLLAIYMERRLEKRRHRKSHAETETAISEKQ</sequence>